<dbReference type="PANTHER" id="PTHR42648">
    <property type="entry name" value="TRANSPOSASE, PUTATIVE-RELATED"/>
    <property type="match status" value="1"/>
</dbReference>
<evidence type="ECO:0000313" key="5">
    <source>
        <dbReference type="EMBL" id="KAJ9547791.1"/>
    </source>
</evidence>
<feature type="domain" description="Retrovirus-related Pol polyprotein from transposon TNT 1-94-like beta-barrel" evidence="4">
    <location>
        <begin position="234"/>
        <end position="308"/>
    </location>
</feature>
<dbReference type="Pfam" id="PF13976">
    <property type="entry name" value="gag_pre-integrs"/>
    <property type="match status" value="1"/>
</dbReference>
<dbReference type="InterPro" id="IPR012337">
    <property type="entry name" value="RNaseH-like_sf"/>
</dbReference>
<protein>
    <recommendedName>
        <fullName evidence="7">Retrovirus-related Pol polyprotein from transposon TNT 1-94</fullName>
    </recommendedName>
</protein>
<keyword evidence="1" id="KW-0378">Hydrolase</keyword>
<evidence type="ECO:0008006" key="7">
    <source>
        <dbReference type="Google" id="ProtNLM"/>
    </source>
</evidence>
<dbReference type="EMBL" id="JARYMX010000005">
    <property type="protein sequence ID" value="KAJ9547791.1"/>
    <property type="molecule type" value="Genomic_DNA"/>
</dbReference>
<organism evidence="5 6">
    <name type="scientific">Centaurea solstitialis</name>
    <name type="common">yellow star-thistle</name>
    <dbReference type="NCBI Taxonomy" id="347529"/>
    <lineage>
        <taxon>Eukaryota</taxon>
        <taxon>Viridiplantae</taxon>
        <taxon>Streptophyta</taxon>
        <taxon>Embryophyta</taxon>
        <taxon>Tracheophyta</taxon>
        <taxon>Spermatophyta</taxon>
        <taxon>Magnoliopsida</taxon>
        <taxon>eudicotyledons</taxon>
        <taxon>Gunneridae</taxon>
        <taxon>Pentapetalae</taxon>
        <taxon>asterids</taxon>
        <taxon>campanulids</taxon>
        <taxon>Asterales</taxon>
        <taxon>Asteraceae</taxon>
        <taxon>Carduoideae</taxon>
        <taxon>Cardueae</taxon>
        <taxon>Centaureinae</taxon>
        <taxon>Centaurea</taxon>
    </lineage>
</organism>
<gene>
    <name evidence="5" type="ORF">OSB04_020334</name>
</gene>
<feature type="domain" description="GAG-pre-integrase" evidence="3">
    <location>
        <begin position="352"/>
        <end position="405"/>
    </location>
</feature>
<dbReference type="AlphaFoldDB" id="A0AA38WGQ7"/>
<sequence length="476" mass="52970">MQVIRDHLNLGAPQIYDETARKFQAYFSQLHLITILIGLTDKFENVCASLLHMHPLPTLEDAITELLSEETRLQLRPPAPTETVFYTPSSVKPKGKLNNNPGKFNHNAKPAGRQNANDWKPNSNECTFCHSTSHRLLDCPIRQCRYCGITHPRHYLSDCPQNPNPKPRSYQNQNQSVARSVTPSDPLTVPVAGSVSSSTDLMDLMRKNRELMEQLMTGSLGVNSPYSSTSGTMWIFDSGCFNHMTPCPDGFLSKQPYPLSSVGTADLSPLPVLFSGNFSTDTVQLTEVLHVPRLAVGLVSLTQLQELGLLILFHPSGCLVQDPKTKQILGVGRRVGRVLEVVYMRLPLQSSTFAASVSSIASFNLWHARLGHLSHNRIKVLASSGLLGNVSSESVSCLSCKLGKHHALPFDNNEFTSILPFDLIHSDVWGPAPHPSMGGARYFVIFVDDHTRFTWIYLMKHRSELPHIYITFARMC</sequence>
<feature type="compositionally biased region" description="Polar residues" evidence="2">
    <location>
        <begin position="169"/>
        <end position="185"/>
    </location>
</feature>
<comment type="caution">
    <text evidence="5">The sequence shown here is derived from an EMBL/GenBank/DDBJ whole genome shotgun (WGS) entry which is preliminary data.</text>
</comment>
<dbReference type="Proteomes" id="UP001172457">
    <property type="component" value="Chromosome 5"/>
</dbReference>
<evidence type="ECO:0000256" key="2">
    <source>
        <dbReference type="SAM" id="MobiDB-lite"/>
    </source>
</evidence>
<dbReference type="Pfam" id="PF22936">
    <property type="entry name" value="Pol_BBD"/>
    <property type="match status" value="1"/>
</dbReference>
<name>A0AA38WGQ7_9ASTR</name>
<dbReference type="GO" id="GO:0003676">
    <property type="term" value="F:nucleic acid binding"/>
    <property type="evidence" value="ECO:0007669"/>
    <property type="project" value="InterPro"/>
</dbReference>
<evidence type="ECO:0000259" key="3">
    <source>
        <dbReference type="Pfam" id="PF13976"/>
    </source>
</evidence>
<dbReference type="Gene3D" id="3.30.420.10">
    <property type="entry name" value="Ribonuclease H-like superfamily/Ribonuclease H"/>
    <property type="match status" value="1"/>
</dbReference>
<feature type="compositionally biased region" description="Low complexity" evidence="2">
    <location>
        <begin position="96"/>
        <end position="105"/>
    </location>
</feature>
<dbReference type="GO" id="GO:0006508">
    <property type="term" value="P:proteolysis"/>
    <property type="evidence" value="ECO:0007669"/>
    <property type="project" value="UniProtKB-KW"/>
</dbReference>
<dbReference type="InterPro" id="IPR025724">
    <property type="entry name" value="GAG-pre-integrase_dom"/>
</dbReference>
<reference evidence="5" key="1">
    <citation type="submission" date="2023-03" db="EMBL/GenBank/DDBJ databases">
        <title>Chromosome-scale reference genome and RAD-based genetic map of yellow starthistle (Centaurea solstitialis) reveal putative structural variation and QTLs associated with invader traits.</title>
        <authorList>
            <person name="Reatini B."/>
            <person name="Cang F.A."/>
            <person name="Jiang Q."/>
            <person name="Mckibben M.T.W."/>
            <person name="Barker M.S."/>
            <person name="Rieseberg L.H."/>
            <person name="Dlugosch K.M."/>
        </authorList>
    </citation>
    <scope>NUCLEOTIDE SEQUENCE</scope>
    <source>
        <strain evidence="5">CAN-66</strain>
        <tissue evidence="5">Leaf</tissue>
    </source>
</reference>
<keyword evidence="6" id="KW-1185">Reference proteome</keyword>
<keyword evidence="1" id="KW-0645">Protease</keyword>
<evidence type="ECO:0000256" key="1">
    <source>
        <dbReference type="ARBA" id="ARBA00022670"/>
    </source>
</evidence>
<dbReference type="SUPFAM" id="SSF53098">
    <property type="entry name" value="Ribonuclease H-like"/>
    <property type="match status" value="1"/>
</dbReference>
<dbReference type="InterPro" id="IPR036397">
    <property type="entry name" value="RNaseH_sf"/>
</dbReference>
<dbReference type="PANTHER" id="PTHR42648:SF28">
    <property type="entry name" value="TRANSPOSON-ENCODED PROTEIN WITH RIBONUCLEASE H-LIKE AND RETROVIRUS ZINC FINGER-LIKE DOMAINS"/>
    <property type="match status" value="1"/>
</dbReference>
<evidence type="ECO:0000313" key="6">
    <source>
        <dbReference type="Proteomes" id="UP001172457"/>
    </source>
</evidence>
<feature type="region of interest" description="Disordered" evidence="2">
    <location>
        <begin position="158"/>
        <end position="194"/>
    </location>
</feature>
<accession>A0AA38WGQ7</accession>
<dbReference type="InterPro" id="IPR054722">
    <property type="entry name" value="PolX-like_BBD"/>
</dbReference>
<dbReference type="InterPro" id="IPR039537">
    <property type="entry name" value="Retrotran_Ty1/copia-like"/>
</dbReference>
<proteinExistence type="predicted"/>
<evidence type="ECO:0000259" key="4">
    <source>
        <dbReference type="Pfam" id="PF22936"/>
    </source>
</evidence>
<dbReference type="GO" id="GO:0008233">
    <property type="term" value="F:peptidase activity"/>
    <property type="evidence" value="ECO:0007669"/>
    <property type="project" value="UniProtKB-KW"/>
</dbReference>
<feature type="region of interest" description="Disordered" evidence="2">
    <location>
        <begin position="88"/>
        <end position="117"/>
    </location>
</feature>